<evidence type="ECO:0000313" key="1">
    <source>
        <dbReference type="EnsemblMetazoa" id="GAUT025820-PA"/>
    </source>
</evidence>
<dbReference type="AlphaFoldDB" id="A0A1A9V4P1"/>
<protein>
    <submittedName>
        <fullName evidence="1">Uncharacterized protein</fullName>
    </submittedName>
</protein>
<reference evidence="1" key="1">
    <citation type="submission" date="2020-05" db="UniProtKB">
        <authorList>
            <consortium name="EnsemblMetazoa"/>
        </authorList>
    </citation>
    <scope>IDENTIFICATION</scope>
    <source>
        <strain evidence="1">TTRI</strain>
    </source>
</reference>
<accession>A0A1A9V4P1</accession>
<dbReference type="VEuPathDB" id="VectorBase:GAUT025820"/>
<name>A0A1A9V4P1_GLOAU</name>
<dbReference type="EnsemblMetazoa" id="GAUT025820-RA">
    <property type="protein sequence ID" value="GAUT025820-PA"/>
    <property type="gene ID" value="GAUT025820"/>
</dbReference>
<keyword evidence="2" id="KW-1185">Reference proteome</keyword>
<organism evidence="1 2">
    <name type="scientific">Glossina austeni</name>
    <name type="common">Savannah tsetse fly</name>
    <dbReference type="NCBI Taxonomy" id="7395"/>
    <lineage>
        <taxon>Eukaryota</taxon>
        <taxon>Metazoa</taxon>
        <taxon>Ecdysozoa</taxon>
        <taxon>Arthropoda</taxon>
        <taxon>Hexapoda</taxon>
        <taxon>Insecta</taxon>
        <taxon>Pterygota</taxon>
        <taxon>Neoptera</taxon>
        <taxon>Endopterygota</taxon>
        <taxon>Diptera</taxon>
        <taxon>Brachycera</taxon>
        <taxon>Muscomorpha</taxon>
        <taxon>Hippoboscoidea</taxon>
        <taxon>Glossinidae</taxon>
        <taxon>Glossina</taxon>
    </lineage>
</organism>
<evidence type="ECO:0000313" key="2">
    <source>
        <dbReference type="Proteomes" id="UP000078200"/>
    </source>
</evidence>
<proteinExistence type="predicted"/>
<sequence>MTSLTAAAAAKTEAAAAAVAKVFVVLLTGVELTKVTDDGGLFAVGVGVDPVAVKSPPKLLPDLLSLSGLTGEVRLNVDASVCLPCTVQQSGMEGQTEAGMEEKMLYA</sequence>
<dbReference type="Proteomes" id="UP000078200">
    <property type="component" value="Unassembled WGS sequence"/>
</dbReference>